<evidence type="ECO:0000313" key="4">
    <source>
        <dbReference type="Proteomes" id="UP001196413"/>
    </source>
</evidence>
<dbReference type="PROSITE" id="PS50278">
    <property type="entry name" value="PDGF_2"/>
    <property type="match status" value="1"/>
</dbReference>
<feature type="domain" description="Platelet-derived growth factor (PDGF) family profile" evidence="2">
    <location>
        <begin position="119"/>
        <end position="201"/>
    </location>
</feature>
<dbReference type="GO" id="GO:0016020">
    <property type="term" value="C:membrane"/>
    <property type="evidence" value="ECO:0007669"/>
    <property type="project" value="InterPro"/>
</dbReference>
<dbReference type="EMBL" id="JAHQIW010004490">
    <property type="protein sequence ID" value="KAJ1362595.1"/>
    <property type="molecule type" value="Genomic_DNA"/>
</dbReference>
<dbReference type="InterPro" id="IPR029034">
    <property type="entry name" value="Cystine-knot_cytokine"/>
</dbReference>
<dbReference type="InterPro" id="IPR000072">
    <property type="entry name" value="PDGF/VEGF_dom"/>
</dbReference>
<dbReference type="Gene3D" id="2.10.90.10">
    <property type="entry name" value="Cystine-knot cytokines"/>
    <property type="match status" value="1"/>
</dbReference>
<protein>
    <recommendedName>
        <fullName evidence="2">Platelet-derived growth factor (PDGF) family profile domain-containing protein</fullName>
    </recommendedName>
</protein>
<sequence>MRSMLLAFLVTWAHQVQSETIPKHLRDQLNKAKSFLEIAENMEILYHPLLTNKHIQKSYTTEGPRQPIRIKAANFLKSSPSRLRTMVVEEPKIGNNAMDVQTTEHLSLFGSIMQGNDTCQLQSVCVPIRNDNRDPQVVLYPKCYEVMQCTGSCCDESERCHPQSVRIVEKPVIEMLYIGNNKFILNQTLNESMEEHTSCSCYDCGPDVPECPPGFAIGTDCKCQCMNKSDRYNCQGNHKWNEDKCRCECEPIECERGQTFDELDRCACVHKQKRDEVPIEPDVDSLPAVDLSSLPKLKARVVHHNPGIRGF</sequence>
<accession>A0AAD5MPV9</accession>
<evidence type="ECO:0000259" key="2">
    <source>
        <dbReference type="PROSITE" id="PS50278"/>
    </source>
</evidence>
<proteinExistence type="predicted"/>
<name>A0AAD5MPV9_PARTN</name>
<dbReference type="Proteomes" id="UP001196413">
    <property type="component" value="Unassembled WGS sequence"/>
</dbReference>
<keyword evidence="1" id="KW-0732">Signal</keyword>
<feature type="signal peptide" evidence="1">
    <location>
        <begin position="1"/>
        <end position="18"/>
    </location>
</feature>
<dbReference type="Pfam" id="PF00341">
    <property type="entry name" value="PDGF"/>
    <property type="match status" value="1"/>
</dbReference>
<dbReference type="SUPFAM" id="SSF57501">
    <property type="entry name" value="Cystine-knot cytokines"/>
    <property type="match status" value="1"/>
</dbReference>
<dbReference type="AlphaFoldDB" id="A0AAD5MPV9"/>
<gene>
    <name evidence="3" type="ORF">KIN20_022203</name>
</gene>
<keyword evidence="4" id="KW-1185">Reference proteome</keyword>
<evidence type="ECO:0000313" key="3">
    <source>
        <dbReference type="EMBL" id="KAJ1362595.1"/>
    </source>
</evidence>
<evidence type="ECO:0000256" key="1">
    <source>
        <dbReference type="SAM" id="SignalP"/>
    </source>
</evidence>
<reference evidence="3" key="1">
    <citation type="submission" date="2021-06" db="EMBL/GenBank/DDBJ databases">
        <title>Parelaphostrongylus tenuis whole genome reference sequence.</title>
        <authorList>
            <person name="Garwood T.J."/>
            <person name="Larsen P.A."/>
            <person name="Fountain-Jones N.M."/>
            <person name="Garbe J.R."/>
            <person name="Macchietto M.G."/>
            <person name="Kania S.A."/>
            <person name="Gerhold R.W."/>
            <person name="Richards J.E."/>
            <person name="Wolf T.M."/>
        </authorList>
    </citation>
    <scope>NUCLEOTIDE SEQUENCE</scope>
    <source>
        <strain evidence="3">MNPRO001-30</strain>
        <tissue evidence="3">Meninges</tissue>
    </source>
</reference>
<comment type="caution">
    <text evidence="3">The sequence shown here is derived from an EMBL/GenBank/DDBJ whole genome shotgun (WGS) entry which is preliminary data.</text>
</comment>
<organism evidence="3 4">
    <name type="scientific">Parelaphostrongylus tenuis</name>
    <name type="common">Meningeal worm</name>
    <dbReference type="NCBI Taxonomy" id="148309"/>
    <lineage>
        <taxon>Eukaryota</taxon>
        <taxon>Metazoa</taxon>
        <taxon>Ecdysozoa</taxon>
        <taxon>Nematoda</taxon>
        <taxon>Chromadorea</taxon>
        <taxon>Rhabditida</taxon>
        <taxon>Rhabditina</taxon>
        <taxon>Rhabditomorpha</taxon>
        <taxon>Strongyloidea</taxon>
        <taxon>Metastrongylidae</taxon>
        <taxon>Parelaphostrongylus</taxon>
    </lineage>
</organism>
<feature type="chain" id="PRO_5042116924" description="Platelet-derived growth factor (PDGF) family profile domain-containing protein" evidence="1">
    <location>
        <begin position="19"/>
        <end position="311"/>
    </location>
</feature>
<dbReference type="GO" id="GO:0008083">
    <property type="term" value="F:growth factor activity"/>
    <property type="evidence" value="ECO:0007669"/>
    <property type="project" value="InterPro"/>
</dbReference>